<evidence type="ECO:0000256" key="5">
    <source>
        <dbReference type="ARBA" id="ARBA00022989"/>
    </source>
</evidence>
<organism evidence="10 11">
    <name type="scientific">Marinobacterium lacunae</name>
    <dbReference type="NCBI Taxonomy" id="1232683"/>
    <lineage>
        <taxon>Bacteria</taxon>
        <taxon>Pseudomonadati</taxon>
        <taxon>Pseudomonadota</taxon>
        <taxon>Gammaproteobacteria</taxon>
        <taxon>Oceanospirillales</taxon>
        <taxon>Oceanospirillaceae</taxon>
        <taxon>Marinobacterium</taxon>
    </lineage>
</organism>
<evidence type="ECO:0000259" key="9">
    <source>
        <dbReference type="PROSITE" id="PS50929"/>
    </source>
</evidence>
<dbReference type="GO" id="GO:0005524">
    <property type="term" value="F:ATP binding"/>
    <property type="evidence" value="ECO:0007669"/>
    <property type="project" value="UniProtKB-KW"/>
</dbReference>
<dbReference type="FunFam" id="3.40.50.300:FF:000218">
    <property type="entry name" value="Multidrug ABC transporter ATP-binding protein"/>
    <property type="match status" value="1"/>
</dbReference>
<dbReference type="PROSITE" id="PS50929">
    <property type="entry name" value="ABC_TM1F"/>
    <property type="match status" value="1"/>
</dbReference>
<evidence type="ECO:0000256" key="4">
    <source>
        <dbReference type="ARBA" id="ARBA00022840"/>
    </source>
</evidence>
<keyword evidence="4 10" id="KW-0067">ATP-binding</keyword>
<comment type="subcellular location">
    <subcellularLocation>
        <location evidence="1">Cell membrane</location>
        <topology evidence="1">Multi-pass membrane protein</topology>
    </subcellularLocation>
</comment>
<dbReference type="InterPro" id="IPR039421">
    <property type="entry name" value="Type_1_exporter"/>
</dbReference>
<feature type="domain" description="ABC transmembrane type-1" evidence="9">
    <location>
        <begin position="42"/>
        <end position="329"/>
    </location>
</feature>
<comment type="caution">
    <text evidence="10">The sequence shown here is derived from an EMBL/GenBank/DDBJ whole genome shotgun (WGS) entry which is preliminary data.</text>
</comment>
<dbReference type="GO" id="GO:0015421">
    <property type="term" value="F:ABC-type oligopeptide transporter activity"/>
    <property type="evidence" value="ECO:0007669"/>
    <property type="project" value="TreeGrafter"/>
</dbReference>
<dbReference type="InterPro" id="IPR036640">
    <property type="entry name" value="ABC1_TM_sf"/>
</dbReference>
<evidence type="ECO:0000259" key="8">
    <source>
        <dbReference type="PROSITE" id="PS50893"/>
    </source>
</evidence>
<dbReference type="Pfam" id="PF00664">
    <property type="entry name" value="ABC_membrane"/>
    <property type="match status" value="1"/>
</dbReference>
<dbReference type="Proteomes" id="UP000028252">
    <property type="component" value="Unassembled WGS sequence"/>
</dbReference>
<dbReference type="AlphaFoldDB" id="A0A081FVS8"/>
<dbReference type="PANTHER" id="PTHR43394:SF1">
    <property type="entry name" value="ATP-BINDING CASSETTE SUB-FAMILY B MEMBER 10, MITOCHONDRIAL"/>
    <property type="match status" value="1"/>
</dbReference>
<feature type="transmembrane region" description="Helical" evidence="7">
    <location>
        <begin position="273"/>
        <end position="294"/>
    </location>
</feature>
<dbReference type="PROSITE" id="PS50893">
    <property type="entry name" value="ABC_TRANSPORTER_2"/>
    <property type="match status" value="1"/>
</dbReference>
<dbReference type="InterPro" id="IPR027417">
    <property type="entry name" value="P-loop_NTPase"/>
</dbReference>
<dbReference type="GO" id="GO:0005886">
    <property type="term" value="C:plasma membrane"/>
    <property type="evidence" value="ECO:0007669"/>
    <property type="project" value="UniProtKB-SubCell"/>
</dbReference>
<dbReference type="Pfam" id="PF00005">
    <property type="entry name" value="ABC_tran"/>
    <property type="match status" value="1"/>
</dbReference>
<dbReference type="PATRIC" id="fig|1232683.4.peg.3055"/>
<feature type="transmembrane region" description="Helical" evidence="7">
    <location>
        <begin position="161"/>
        <end position="180"/>
    </location>
</feature>
<dbReference type="eggNOG" id="COG1132">
    <property type="taxonomic scope" value="Bacteria"/>
</dbReference>
<dbReference type="Gene3D" id="1.20.1560.10">
    <property type="entry name" value="ABC transporter type 1, transmembrane domain"/>
    <property type="match status" value="1"/>
</dbReference>
<dbReference type="SMART" id="SM00382">
    <property type="entry name" value="AAA"/>
    <property type="match status" value="1"/>
</dbReference>
<dbReference type="PANTHER" id="PTHR43394">
    <property type="entry name" value="ATP-DEPENDENT PERMEASE MDL1, MITOCHONDRIAL"/>
    <property type="match status" value="1"/>
</dbReference>
<evidence type="ECO:0000313" key="10">
    <source>
        <dbReference type="EMBL" id="KEA62633.1"/>
    </source>
</evidence>
<reference evidence="10 11" key="1">
    <citation type="submission" date="2014-04" db="EMBL/GenBank/DDBJ databases">
        <title>Marinobacterium kochiensis sp. nov., isolated from sediment sample collected from Kochi backwaters in Kerala, India.</title>
        <authorList>
            <person name="Singh A."/>
            <person name="Pinnaka A.K."/>
        </authorList>
    </citation>
    <scope>NUCLEOTIDE SEQUENCE [LARGE SCALE GENOMIC DNA]</scope>
    <source>
        <strain evidence="10 11">AK27</strain>
    </source>
</reference>
<evidence type="ECO:0000256" key="7">
    <source>
        <dbReference type="SAM" id="Phobius"/>
    </source>
</evidence>
<evidence type="ECO:0000256" key="6">
    <source>
        <dbReference type="ARBA" id="ARBA00023136"/>
    </source>
</evidence>
<gene>
    <name evidence="10" type="ORF">ADIMK_3105</name>
</gene>
<dbReference type="InterPro" id="IPR011527">
    <property type="entry name" value="ABC1_TM_dom"/>
</dbReference>
<keyword evidence="11" id="KW-1185">Reference proteome</keyword>
<dbReference type="SUPFAM" id="SSF90123">
    <property type="entry name" value="ABC transporter transmembrane region"/>
    <property type="match status" value="1"/>
</dbReference>
<feature type="domain" description="ABC transporter" evidence="8">
    <location>
        <begin position="363"/>
        <end position="597"/>
    </location>
</feature>
<keyword evidence="5 7" id="KW-1133">Transmembrane helix</keyword>
<dbReference type="GO" id="GO:0016887">
    <property type="term" value="F:ATP hydrolysis activity"/>
    <property type="evidence" value="ECO:0007669"/>
    <property type="project" value="InterPro"/>
</dbReference>
<feature type="transmembrane region" description="Helical" evidence="7">
    <location>
        <begin position="40"/>
        <end position="62"/>
    </location>
</feature>
<dbReference type="SUPFAM" id="SSF52540">
    <property type="entry name" value="P-loop containing nucleoside triphosphate hydrolases"/>
    <property type="match status" value="1"/>
</dbReference>
<dbReference type="STRING" id="1232683.ADIMK_3105"/>
<dbReference type="InterPro" id="IPR017871">
    <property type="entry name" value="ABC_transporter-like_CS"/>
</dbReference>
<evidence type="ECO:0000256" key="1">
    <source>
        <dbReference type="ARBA" id="ARBA00004651"/>
    </source>
</evidence>
<accession>A0A081FVS8</accession>
<keyword evidence="3" id="KW-0547">Nucleotide-binding</keyword>
<evidence type="ECO:0000313" key="11">
    <source>
        <dbReference type="Proteomes" id="UP000028252"/>
    </source>
</evidence>
<sequence length="605" mass="67023">MNLFSYFERLTNPLPENALLPVEGNLRAFMRQSVHGYERALITLGVLTVFLAGLEVYLFNFLGDLVDWLGSQSRDTFLQEQSATLITISALVLIALPLAVLIHSMLFHQSLYVNQGAAVTWSLHRSLLNQSCGFFQGEFAGRVATRVTQTSDAIRETLLKLMNFVLYVIVYLTGMAALIFTSDWRLSLPLLFWFALFGVLMRFQLPRLNLLAQNQAKAQSELVGHIVDSYSHFTTLKLFSNAERETEDTRRIMQRFLSAIYPMMRNVTGLNVGLWWLNALLIFTTGALAILLWLDQSVTTGAIAVAIALTLRIKSLSQMIMWEVAALARHLGTIKDGVNALSHTPEVQDAADAPELHAVQGAIEIRDLCFAYPDQPLLFDHLQLAIAPGERVGIVGPSGAGKSTLIHLLLRLHDSQSGSIRIDGQAVNRVSQSSLRQSIGVVTQDTALLHRSIRDNLLYGRPSASEQEMIEAARVTRVHDFVQSLPQGYDTLVGERGIKLSGGQRQRIAIARVLIKDAPILVLDEATSALDSEVEADIQRNLDQLMQGKTVLAIAHRLSTIAKMDRLIVMEGGRIIEQGNHETLLNQGGLYARLWSHQSGGFIAD</sequence>
<evidence type="ECO:0000256" key="3">
    <source>
        <dbReference type="ARBA" id="ARBA00022741"/>
    </source>
</evidence>
<dbReference type="InterPro" id="IPR003593">
    <property type="entry name" value="AAA+_ATPase"/>
</dbReference>
<keyword evidence="2 7" id="KW-0812">Transmembrane</keyword>
<keyword evidence="6 7" id="KW-0472">Membrane</keyword>
<proteinExistence type="predicted"/>
<feature type="transmembrane region" description="Helical" evidence="7">
    <location>
        <begin position="82"/>
        <end position="102"/>
    </location>
</feature>
<dbReference type="PROSITE" id="PS00211">
    <property type="entry name" value="ABC_TRANSPORTER_1"/>
    <property type="match status" value="1"/>
</dbReference>
<dbReference type="RefSeq" id="WP_231517063.1">
    <property type="nucleotide sequence ID" value="NZ_JMQN01000047.1"/>
</dbReference>
<dbReference type="InterPro" id="IPR003439">
    <property type="entry name" value="ABC_transporter-like_ATP-bd"/>
</dbReference>
<name>A0A081FVS8_9GAMM</name>
<dbReference type="Gene3D" id="3.40.50.300">
    <property type="entry name" value="P-loop containing nucleotide triphosphate hydrolases"/>
    <property type="match status" value="1"/>
</dbReference>
<protein>
    <submittedName>
        <fullName evidence="10">Lipid A export ATP-binding/permease protein MsbA</fullName>
    </submittedName>
</protein>
<dbReference type="EMBL" id="JMQN01000047">
    <property type="protein sequence ID" value="KEA62633.1"/>
    <property type="molecule type" value="Genomic_DNA"/>
</dbReference>
<feature type="transmembrane region" description="Helical" evidence="7">
    <location>
        <begin position="186"/>
        <end position="205"/>
    </location>
</feature>
<evidence type="ECO:0000256" key="2">
    <source>
        <dbReference type="ARBA" id="ARBA00022692"/>
    </source>
</evidence>